<protein>
    <submittedName>
        <fullName evidence="1">Uncharacterized protein</fullName>
    </submittedName>
</protein>
<accession>A0A1Q9C337</accession>
<evidence type="ECO:0000313" key="2">
    <source>
        <dbReference type="Proteomes" id="UP000186817"/>
    </source>
</evidence>
<dbReference type="EMBL" id="LSRX01001794">
    <property type="protein sequence ID" value="OLP77317.1"/>
    <property type="molecule type" value="Genomic_DNA"/>
</dbReference>
<keyword evidence="2" id="KW-1185">Reference proteome</keyword>
<dbReference type="AlphaFoldDB" id="A0A1Q9C337"/>
<gene>
    <name evidence="1" type="ORF">AK812_SmicGene42633</name>
</gene>
<name>A0A1Q9C337_SYMMI</name>
<sequence>MMSAMNLLNKLIFEQRQKGAALRQYIPDNRAAFKNLPETWFHDETLEQFRPVDAAIATGFRRPGSFLEARAEWIGIDLPCEEDPVIFEPVDGGRNRVRIVEHSE</sequence>
<reference evidence="1 2" key="1">
    <citation type="submission" date="2016-02" db="EMBL/GenBank/DDBJ databases">
        <title>Genome analysis of coral dinoflagellate symbionts highlights evolutionary adaptations to a symbiotic lifestyle.</title>
        <authorList>
            <person name="Aranda M."/>
            <person name="Li Y."/>
            <person name="Liew Y.J."/>
            <person name="Baumgarten S."/>
            <person name="Simakov O."/>
            <person name="Wilson M."/>
            <person name="Piel J."/>
            <person name="Ashoor H."/>
            <person name="Bougouffa S."/>
            <person name="Bajic V.B."/>
            <person name="Ryu T."/>
            <person name="Ravasi T."/>
            <person name="Bayer T."/>
            <person name="Micklem G."/>
            <person name="Kim H."/>
            <person name="Bhak J."/>
            <person name="Lajeunesse T.C."/>
            <person name="Voolstra C.R."/>
        </authorList>
    </citation>
    <scope>NUCLEOTIDE SEQUENCE [LARGE SCALE GENOMIC DNA]</scope>
    <source>
        <strain evidence="1 2">CCMP2467</strain>
    </source>
</reference>
<comment type="caution">
    <text evidence="1">The sequence shown here is derived from an EMBL/GenBank/DDBJ whole genome shotgun (WGS) entry which is preliminary data.</text>
</comment>
<proteinExistence type="predicted"/>
<dbReference type="Proteomes" id="UP000186817">
    <property type="component" value="Unassembled WGS sequence"/>
</dbReference>
<organism evidence="1 2">
    <name type="scientific">Symbiodinium microadriaticum</name>
    <name type="common">Dinoflagellate</name>
    <name type="synonym">Zooxanthella microadriatica</name>
    <dbReference type="NCBI Taxonomy" id="2951"/>
    <lineage>
        <taxon>Eukaryota</taxon>
        <taxon>Sar</taxon>
        <taxon>Alveolata</taxon>
        <taxon>Dinophyceae</taxon>
        <taxon>Suessiales</taxon>
        <taxon>Symbiodiniaceae</taxon>
        <taxon>Symbiodinium</taxon>
    </lineage>
</organism>
<evidence type="ECO:0000313" key="1">
    <source>
        <dbReference type="EMBL" id="OLP77317.1"/>
    </source>
</evidence>